<dbReference type="InterPro" id="IPR037847">
    <property type="entry name" value="GRAMDC4"/>
</dbReference>
<organism evidence="4 5">
    <name type="scientific">Trichostrongylus colubriformis</name>
    <name type="common">Black scour worm</name>
    <dbReference type="NCBI Taxonomy" id="6319"/>
    <lineage>
        <taxon>Eukaryota</taxon>
        <taxon>Metazoa</taxon>
        <taxon>Ecdysozoa</taxon>
        <taxon>Nematoda</taxon>
        <taxon>Chromadorea</taxon>
        <taxon>Rhabditida</taxon>
        <taxon>Rhabditina</taxon>
        <taxon>Rhabditomorpha</taxon>
        <taxon>Strongyloidea</taxon>
        <taxon>Trichostrongylidae</taxon>
        <taxon>Trichostrongylus</taxon>
    </lineage>
</organism>
<dbReference type="EMBL" id="WIXE01012196">
    <property type="protein sequence ID" value="KAK5976107.1"/>
    <property type="molecule type" value="Genomic_DNA"/>
</dbReference>
<feature type="transmembrane region" description="Helical" evidence="2">
    <location>
        <begin position="225"/>
        <end position="250"/>
    </location>
</feature>
<comment type="caution">
    <text evidence="4">The sequence shown here is derived from an EMBL/GenBank/DDBJ whole genome shotgun (WGS) entry which is preliminary data.</text>
</comment>
<accession>A0AAN8FKW6</accession>
<proteinExistence type="predicted"/>
<dbReference type="Proteomes" id="UP001331761">
    <property type="component" value="Unassembled WGS sequence"/>
</dbReference>
<keyword evidence="2" id="KW-0812">Transmembrane</keyword>
<dbReference type="InterPro" id="IPR004182">
    <property type="entry name" value="GRAM"/>
</dbReference>
<protein>
    <submittedName>
        <fullName evidence="4">GRAM domain-containing protein</fullName>
    </submittedName>
</protein>
<dbReference type="PANTHER" id="PTHR37402:SF1">
    <property type="entry name" value="GRAM DOMAIN-CONTAINING PROTEIN 4"/>
    <property type="match status" value="1"/>
</dbReference>
<evidence type="ECO:0000256" key="1">
    <source>
        <dbReference type="SAM" id="MobiDB-lite"/>
    </source>
</evidence>
<dbReference type="PANTHER" id="PTHR37402">
    <property type="entry name" value="GRAM DOMAIN-CONTAINING PROTEIN 4"/>
    <property type="match status" value="1"/>
</dbReference>
<dbReference type="Pfam" id="PF02893">
    <property type="entry name" value="GRAM"/>
    <property type="match status" value="1"/>
</dbReference>
<evidence type="ECO:0000259" key="3">
    <source>
        <dbReference type="Pfam" id="PF02893"/>
    </source>
</evidence>
<keyword evidence="2" id="KW-0472">Membrane</keyword>
<sequence length="693" mass="78592">MPNQLIVPDEMGSRRRSEGCLEAFQSDMFQCKNKNCPEDSECRDEVPMMMDETQEQAVRNFLRHKVSTGVESNLLDVLRKNYDIVSALADIETTEGGPPGAHYMRGPNQRLFSPSKSLALRHFHPKNSLEYENASISSTETSEADVQESWWNWMSNELKWFLYDIAEAFEAPPSSEVKQPKADNQKLSAIALRRDLKRCYSFLHPLIEVGAAIYDTLLWKNPMHTLLLVLVYTYSIVRGWTASLVLLLLWTQLSLNYLKASKNVDIGLNFLPRKEVAMPKFDITGAQLIFDVAKFAQRLLNFAANFLEKLHSLLTWKDRHVTFVFYCLVIYWLALSMIFNTGTCLGMCGLTLGVRIFITTYLFHRFPRLRKRLDTYGWFYRNLPVKGTRYGSPVLVSGTEPLMTLASRAASPIPRRSLNPNGVFTSRLGSNFNLDTTGSQLSLNSRRNSSMQNLVHKGSMQNLTNNQNFKGSYDALNDQSVTPTQVQWGFSGPQSESLTIEPSINTFINRPKRSMGISPLVTIEQSSPNPPVDPSTSDSTPRIEEDDEEGTINSSTTSIFSEDDDEEAKIIHEDQMIDNILAYRSCVLNDKERTFPKGISSGIIYLTECALIYRTKSTSNDHAPLILLFADIISIKKIRSLRTVGLLTGTRKSLEIRMEGRRKPLQFIGLAQRDDFFSRIQIVCGDYSTIEFL</sequence>
<keyword evidence="5" id="KW-1185">Reference proteome</keyword>
<keyword evidence="2" id="KW-1133">Transmembrane helix</keyword>
<feature type="region of interest" description="Disordered" evidence="1">
    <location>
        <begin position="522"/>
        <end position="558"/>
    </location>
</feature>
<name>A0AAN8FKW6_TRICO</name>
<evidence type="ECO:0000256" key="2">
    <source>
        <dbReference type="SAM" id="Phobius"/>
    </source>
</evidence>
<dbReference type="GO" id="GO:0034164">
    <property type="term" value="P:negative regulation of toll-like receptor 9 signaling pathway"/>
    <property type="evidence" value="ECO:0007669"/>
    <property type="project" value="TreeGrafter"/>
</dbReference>
<feature type="domain" description="GRAM" evidence="3">
    <location>
        <begin position="578"/>
        <end position="682"/>
    </location>
</feature>
<evidence type="ECO:0000313" key="5">
    <source>
        <dbReference type="Proteomes" id="UP001331761"/>
    </source>
</evidence>
<feature type="transmembrane region" description="Helical" evidence="2">
    <location>
        <begin position="321"/>
        <end position="339"/>
    </location>
</feature>
<dbReference type="GO" id="GO:0006915">
    <property type="term" value="P:apoptotic process"/>
    <property type="evidence" value="ECO:0007669"/>
    <property type="project" value="InterPro"/>
</dbReference>
<dbReference type="AlphaFoldDB" id="A0AAN8FKW6"/>
<evidence type="ECO:0000313" key="4">
    <source>
        <dbReference type="EMBL" id="KAK5976107.1"/>
    </source>
</evidence>
<reference evidence="4 5" key="1">
    <citation type="submission" date="2019-10" db="EMBL/GenBank/DDBJ databases">
        <title>Assembly and Annotation for the nematode Trichostrongylus colubriformis.</title>
        <authorList>
            <person name="Martin J."/>
        </authorList>
    </citation>
    <scope>NUCLEOTIDE SEQUENCE [LARGE SCALE GENOMIC DNA]</scope>
    <source>
        <strain evidence="4">G859</strain>
        <tissue evidence="4">Whole worm</tissue>
    </source>
</reference>
<gene>
    <name evidence="4" type="ORF">GCK32_009250</name>
</gene>